<feature type="transmembrane region" description="Helical" evidence="1">
    <location>
        <begin position="109"/>
        <end position="130"/>
    </location>
</feature>
<reference evidence="2" key="1">
    <citation type="journal article" date="2014" name="Front. Microbiol.">
        <title>High frequency of phylogenetically diverse reductive dehalogenase-homologous genes in deep subseafloor sedimentary metagenomes.</title>
        <authorList>
            <person name="Kawai M."/>
            <person name="Futagami T."/>
            <person name="Toyoda A."/>
            <person name="Takaki Y."/>
            <person name="Nishi S."/>
            <person name="Hori S."/>
            <person name="Arai W."/>
            <person name="Tsubouchi T."/>
            <person name="Morono Y."/>
            <person name="Uchiyama I."/>
            <person name="Ito T."/>
            <person name="Fujiyama A."/>
            <person name="Inagaki F."/>
            <person name="Takami H."/>
        </authorList>
    </citation>
    <scope>NUCLEOTIDE SEQUENCE</scope>
    <source>
        <strain evidence="2">Expedition CK06-06</strain>
    </source>
</reference>
<feature type="transmembrane region" description="Helical" evidence="1">
    <location>
        <begin position="12"/>
        <end position="34"/>
    </location>
</feature>
<comment type="caution">
    <text evidence="2">The sequence shown here is derived from an EMBL/GenBank/DDBJ whole genome shotgun (WGS) entry which is preliminary data.</text>
</comment>
<feature type="transmembrane region" description="Helical" evidence="1">
    <location>
        <begin position="46"/>
        <end position="67"/>
    </location>
</feature>
<keyword evidence="1" id="KW-1133">Transmembrane helix</keyword>
<proteinExistence type="predicted"/>
<organism evidence="2">
    <name type="scientific">marine sediment metagenome</name>
    <dbReference type="NCBI Taxonomy" id="412755"/>
    <lineage>
        <taxon>unclassified sequences</taxon>
        <taxon>metagenomes</taxon>
        <taxon>ecological metagenomes</taxon>
    </lineage>
</organism>
<feature type="non-terminal residue" evidence="2">
    <location>
        <position position="1"/>
    </location>
</feature>
<dbReference type="EMBL" id="BARS01024693">
    <property type="protein sequence ID" value="GAG10855.1"/>
    <property type="molecule type" value="Genomic_DNA"/>
</dbReference>
<evidence type="ECO:0000256" key="1">
    <source>
        <dbReference type="SAM" id="Phobius"/>
    </source>
</evidence>
<keyword evidence="1" id="KW-0812">Transmembrane</keyword>
<accession>X0UYG8</accession>
<feature type="transmembrane region" description="Helical" evidence="1">
    <location>
        <begin position="74"/>
        <end position="97"/>
    </location>
</feature>
<protein>
    <submittedName>
        <fullName evidence="2">Uncharacterized protein</fullName>
    </submittedName>
</protein>
<dbReference type="AlphaFoldDB" id="X0UYG8"/>
<name>X0UYG8_9ZZZZ</name>
<gene>
    <name evidence="2" type="ORF">S01H1_39163</name>
</gene>
<keyword evidence="1" id="KW-0472">Membrane</keyword>
<evidence type="ECO:0000313" key="2">
    <source>
        <dbReference type="EMBL" id="GAG10855.1"/>
    </source>
</evidence>
<sequence length="137" mass="15812">LYLNKAIFIIGWLVRLSAIIVLIFRGIIFVLRLINPNNTLGDLHFIARIAFIIFFLFGMSYITSVFFHKQQRLLAFIAIALSFIYAFGEIILDEVIILKFFNPRIFNSIAYSITIWVHVIAVGITTIVLLKKYSKII</sequence>